<feature type="non-terminal residue" evidence="2">
    <location>
        <position position="1"/>
    </location>
</feature>
<protein>
    <submittedName>
        <fullName evidence="2">Uncharacterized protein</fullName>
    </submittedName>
</protein>
<dbReference type="GO" id="GO:0033627">
    <property type="term" value="P:cell adhesion mediated by integrin"/>
    <property type="evidence" value="ECO:0007669"/>
    <property type="project" value="TreeGrafter"/>
</dbReference>
<dbReference type="GO" id="GO:0005178">
    <property type="term" value="F:integrin binding"/>
    <property type="evidence" value="ECO:0007669"/>
    <property type="project" value="TreeGrafter"/>
</dbReference>
<dbReference type="GO" id="GO:0098609">
    <property type="term" value="P:cell-cell adhesion"/>
    <property type="evidence" value="ECO:0007669"/>
    <property type="project" value="TreeGrafter"/>
</dbReference>
<dbReference type="InterPro" id="IPR018184">
    <property type="entry name" value="Integrin_alpha_C_CS"/>
</dbReference>
<dbReference type="PROSITE" id="PS00242">
    <property type="entry name" value="INTEGRIN_ALPHA"/>
    <property type="match status" value="1"/>
</dbReference>
<keyword evidence="1" id="KW-0812">Transmembrane</keyword>
<dbReference type="GO" id="GO:0007160">
    <property type="term" value="P:cell-matrix adhesion"/>
    <property type="evidence" value="ECO:0007669"/>
    <property type="project" value="TreeGrafter"/>
</dbReference>
<keyword evidence="1" id="KW-1133">Transmembrane helix</keyword>
<keyword evidence="1" id="KW-0472">Membrane</keyword>
<accession>A0AAW0YPN7</accession>
<dbReference type="PANTHER" id="PTHR23220">
    <property type="entry name" value="INTEGRIN ALPHA"/>
    <property type="match status" value="1"/>
</dbReference>
<name>A0AAW0YPN7_CHEQU</name>
<keyword evidence="3" id="KW-1185">Reference proteome</keyword>
<sequence>HLHSCELCLVSYSCCVEGHLLQYPYEDLSITSRMVARVRSLPHGVSPAYLPVRVLDVTTPVSPAKSLDETPQVPWWVIVLATLAGILILLLIILILWKLGFFRRRRPQSASD</sequence>
<evidence type="ECO:0000256" key="1">
    <source>
        <dbReference type="SAM" id="Phobius"/>
    </source>
</evidence>
<dbReference type="EMBL" id="JARKIK010000001">
    <property type="protein sequence ID" value="KAK8754644.1"/>
    <property type="molecule type" value="Genomic_DNA"/>
</dbReference>
<dbReference type="GO" id="GO:0008305">
    <property type="term" value="C:integrin complex"/>
    <property type="evidence" value="ECO:0007669"/>
    <property type="project" value="TreeGrafter"/>
</dbReference>
<proteinExistence type="predicted"/>
<dbReference type="GO" id="GO:0007229">
    <property type="term" value="P:integrin-mediated signaling pathway"/>
    <property type="evidence" value="ECO:0007669"/>
    <property type="project" value="TreeGrafter"/>
</dbReference>
<organism evidence="2 3">
    <name type="scientific">Cherax quadricarinatus</name>
    <name type="common">Australian red claw crayfish</name>
    <dbReference type="NCBI Taxonomy" id="27406"/>
    <lineage>
        <taxon>Eukaryota</taxon>
        <taxon>Metazoa</taxon>
        <taxon>Ecdysozoa</taxon>
        <taxon>Arthropoda</taxon>
        <taxon>Crustacea</taxon>
        <taxon>Multicrustacea</taxon>
        <taxon>Malacostraca</taxon>
        <taxon>Eumalacostraca</taxon>
        <taxon>Eucarida</taxon>
        <taxon>Decapoda</taxon>
        <taxon>Pleocyemata</taxon>
        <taxon>Astacidea</taxon>
        <taxon>Parastacoidea</taxon>
        <taxon>Parastacidae</taxon>
        <taxon>Cherax</taxon>
    </lineage>
</organism>
<evidence type="ECO:0000313" key="3">
    <source>
        <dbReference type="Proteomes" id="UP001445076"/>
    </source>
</evidence>
<comment type="caution">
    <text evidence="2">The sequence shown here is derived from an EMBL/GenBank/DDBJ whole genome shotgun (WGS) entry which is preliminary data.</text>
</comment>
<gene>
    <name evidence="2" type="ORF">OTU49_016988</name>
</gene>
<feature type="transmembrane region" description="Helical" evidence="1">
    <location>
        <begin position="75"/>
        <end position="97"/>
    </location>
</feature>
<dbReference type="GO" id="GO:0009897">
    <property type="term" value="C:external side of plasma membrane"/>
    <property type="evidence" value="ECO:0007669"/>
    <property type="project" value="TreeGrafter"/>
</dbReference>
<dbReference type="Proteomes" id="UP001445076">
    <property type="component" value="Unassembled WGS sequence"/>
</dbReference>
<dbReference type="AlphaFoldDB" id="A0AAW0YPN7"/>
<dbReference type="Gene3D" id="1.20.5.930">
    <property type="entry name" value="Bicelle-embedded integrin alpha(iib) transmembrane segment"/>
    <property type="match status" value="1"/>
</dbReference>
<reference evidence="2 3" key="1">
    <citation type="journal article" date="2024" name="BMC Genomics">
        <title>Genome assembly of redclaw crayfish (Cherax quadricarinatus) provides insights into its immune adaptation and hypoxia tolerance.</title>
        <authorList>
            <person name="Liu Z."/>
            <person name="Zheng J."/>
            <person name="Li H."/>
            <person name="Fang K."/>
            <person name="Wang S."/>
            <person name="He J."/>
            <person name="Zhou D."/>
            <person name="Weng S."/>
            <person name="Chi M."/>
            <person name="Gu Z."/>
            <person name="He J."/>
            <person name="Li F."/>
            <person name="Wang M."/>
        </authorList>
    </citation>
    <scope>NUCLEOTIDE SEQUENCE [LARGE SCALE GENOMIC DNA]</scope>
    <source>
        <strain evidence="2">ZL_2023a</strain>
    </source>
</reference>
<dbReference type="PANTHER" id="PTHR23220:SF133">
    <property type="entry name" value="INTEGRIN ALPHA-PS2"/>
    <property type="match status" value="1"/>
</dbReference>
<evidence type="ECO:0000313" key="2">
    <source>
        <dbReference type="EMBL" id="KAK8754644.1"/>
    </source>
</evidence>